<dbReference type="Proteomes" id="UP001354649">
    <property type="component" value="Unassembled WGS sequence"/>
</dbReference>
<proteinExistence type="predicted"/>
<keyword evidence="2" id="KW-0378">Hydrolase</keyword>
<dbReference type="GO" id="GO:0016787">
    <property type="term" value="F:hydrolase activity"/>
    <property type="evidence" value="ECO:0007669"/>
    <property type="project" value="UniProtKB-KW"/>
</dbReference>
<feature type="non-terminal residue" evidence="2">
    <location>
        <position position="64"/>
    </location>
</feature>
<name>A0ABD5JRE5_9ACTN</name>
<sequence length="64" mass="6795">MENVGQCLDRGADAGDPWSGVDAARLARAAKEQAERTILGVQDMKSYLAAQVGDVSHREVLGPL</sequence>
<protein>
    <submittedName>
        <fullName evidence="2">Serine hydrolase</fullName>
    </submittedName>
</protein>
<evidence type="ECO:0000313" key="1">
    <source>
        <dbReference type="EMBL" id="MEE4590281.1"/>
    </source>
</evidence>
<comment type="caution">
    <text evidence="2">The sequence shown here is derived from an EMBL/GenBank/DDBJ whole genome shotgun (WGS) entry which is preliminary data.</text>
</comment>
<organism evidence="2 3">
    <name type="scientific">Streptomyces antimycoticus</name>
    <dbReference type="NCBI Taxonomy" id="68175"/>
    <lineage>
        <taxon>Bacteria</taxon>
        <taxon>Bacillati</taxon>
        <taxon>Actinomycetota</taxon>
        <taxon>Actinomycetes</taxon>
        <taxon>Kitasatosporales</taxon>
        <taxon>Streptomycetaceae</taxon>
        <taxon>Streptomyces</taxon>
        <taxon>Streptomyces violaceusniger group</taxon>
    </lineage>
</organism>
<dbReference type="EMBL" id="JAZBJQ010000191">
    <property type="protein sequence ID" value="MEE4590281.1"/>
    <property type="molecule type" value="Genomic_DNA"/>
</dbReference>
<evidence type="ECO:0000313" key="2">
    <source>
        <dbReference type="EMBL" id="MEE4590282.1"/>
    </source>
</evidence>
<evidence type="ECO:0000313" key="3">
    <source>
        <dbReference type="Proteomes" id="UP001354649"/>
    </source>
</evidence>
<dbReference type="AlphaFoldDB" id="A0ABD5JRE5"/>
<reference evidence="2 3" key="1">
    <citation type="submission" date="2023-11" db="EMBL/GenBank/DDBJ databases">
        <title>30 novel species of actinomycetes from the DSMZ collection.</title>
        <authorList>
            <person name="Nouioui I."/>
        </authorList>
    </citation>
    <scope>NUCLEOTIDE SEQUENCE [LARGE SCALE GENOMIC DNA]</scope>
    <source>
        <strain evidence="2 3">DSM 41602</strain>
    </source>
</reference>
<gene>
    <name evidence="1" type="ORF">V2K49_46340</name>
    <name evidence="2" type="ORF">V2K49_46345</name>
</gene>
<dbReference type="EMBL" id="JAZBJQ010000192">
    <property type="protein sequence ID" value="MEE4590282.1"/>
    <property type="molecule type" value="Genomic_DNA"/>
</dbReference>
<accession>A0ABD5JRE5</accession>